<sequence>MKLLKQSLVLTLCCIAVFGFVYPLLIWGVAQVAGPNNGKGEVVEYNGRVVGFKLIGQSFTEDKYFNSRPSAVGYNAASTGGSNKGPTNPDYLSEVQARIDTFLAHNPGVAKSQIPVDIVTASGGGLDPHISPQAAYLQVKRIAKVRNLAENEVKALVDEHIDGPLLGLMGTSKVNVLKLNIALEKLAKK</sequence>
<keyword evidence="4 11" id="KW-0812">Transmembrane</keyword>
<keyword evidence="3 11" id="KW-0633">Potassium transport</keyword>
<evidence type="ECO:0000256" key="1">
    <source>
        <dbReference type="ARBA" id="ARBA00022448"/>
    </source>
</evidence>
<gene>
    <name evidence="11" type="primary">kdpC</name>
    <name evidence="12" type="ORF">Q0590_34660</name>
</gene>
<dbReference type="NCBIfam" id="NF001454">
    <property type="entry name" value="PRK00315.1"/>
    <property type="match status" value="1"/>
</dbReference>
<comment type="similarity">
    <text evidence="11">Belongs to the KdpC family.</text>
</comment>
<evidence type="ECO:0000256" key="8">
    <source>
        <dbReference type="ARBA" id="ARBA00022989"/>
    </source>
</evidence>
<comment type="caution">
    <text evidence="12">The sequence shown here is derived from an EMBL/GenBank/DDBJ whole genome shotgun (WGS) entry which is preliminary data.</text>
</comment>
<comment type="function">
    <text evidence="11">Part of the high-affinity ATP-driven potassium transport (or Kdp) system, which catalyzes the hydrolysis of ATP coupled with the electrogenic transport of potassium into the cytoplasm. This subunit acts as a catalytic chaperone that increases the ATP-binding affinity of the ATP-hydrolyzing subunit KdpB by the formation of a transient KdpB/KdpC/ATP ternary complex.</text>
</comment>
<evidence type="ECO:0000313" key="13">
    <source>
        <dbReference type="Proteomes" id="UP001168528"/>
    </source>
</evidence>
<dbReference type="NCBIfam" id="TIGR00681">
    <property type="entry name" value="kdpC"/>
    <property type="match status" value="1"/>
</dbReference>
<evidence type="ECO:0000256" key="6">
    <source>
        <dbReference type="ARBA" id="ARBA00022840"/>
    </source>
</evidence>
<evidence type="ECO:0000256" key="9">
    <source>
        <dbReference type="ARBA" id="ARBA00023065"/>
    </source>
</evidence>
<evidence type="ECO:0000256" key="3">
    <source>
        <dbReference type="ARBA" id="ARBA00022538"/>
    </source>
</evidence>
<keyword evidence="1 11" id="KW-0813">Transport</keyword>
<keyword evidence="2 11" id="KW-1003">Cell membrane</keyword>
<dbReference type="PIRSF" id="PIRSF001296">
    <property type="entry name" value="K_ATPase_KdpC"/>
    <property type="match status" value="1"/>
</dbReference>
<evidence type="ECO:0000256" key="10">
    <source>
        <dbReference type="ARBA" id="ARBA00023136"/>
    </source>
</evidence>
<dbReference type="EMBL" id="JAUKPO010000061">
    <property type="protein sequence ID" value="MDO1451468.1"/>
    <property type="molecule type" value="Genomic_DNA"/>
</dbReference>
<keyword evidence="13" id="KW-1185">Reference proteome</keyword>
<dbReference type="PANTHER" id="PTHR30042">
    <property type="entry name" value="POTASSIUM-TRANSPORTING ATPASE C CHAIN"/>
    <property type="match status" value="1"/>
</dbReference>
<proteinExistence type="inferred from homology"/>
<evidence type="ECO:0000256" key="11">
    <source>
        <dbReference type="HAMAP-Rule" id="MF_00276"/>
    </source>
</evidence>
<dbReference type="HAMAP" id="MF_00276">
    <property type="entry name" value="KdpC"/>
    <property type="match status" value="1"/>
</dbReference>
<dbReference type="NCBIfam" id="NF010606">
    <property type="entry name" value="PRK14002.1"/>
    <property type="match status" value="1"/>
</dbReference>
<organism evidence="12 13">
    <name type="scientific">Rhodocytophaga aerolata</name>
    <dbReference type="NCBI Taxonomy" id="455078"/>
    <lineage>
        <taxon>Bacteria</taxon>
        <taxon>Pseudomonadati</taxon>
        <taxon>Bacteroidota</taxon>
        <taxon>Cytophagia</taxon>
        <taxon>Cytophagales</taxon>
        <taxon>Rhodocytophagaceae</taxon>
        <taxon>Rhodocytophaga</taxon>
    </lineage>
</organism>
<keyword evidence="8 11" id="KW-1133">Transmembrane helix</keyword>
<reference evidence="12" key="1">
    <citation type="submission" date="2023-07" db="EMBL/GenBank/DDBJ databases">
        <title>The genome sequence of Rhodocytophaga aerolata KACC 12507.</title>
        <authorList>
            <person name="Zhang X."/>
        </authorList>
    </citation>
    <scope>NUCLEOTIDE SEQUENCE</scope>
    <source>
        <strain evidence="12">KACC 12507</strain>
    </source>
</reference>
<evidence type="ECO:0000256" key="7">
    <source>
        <dbReference type="ARBA" id="ARBA00022958"/>
    </source>
</evidence>
<comment type="subunit">
    <text evidence="11">The system is composed of three essential subunits: KdpA, KdpB and KdpC.</text>
</comment>
<evidence type="ECO:0000313" key="12">
    <source>
        <dbReference type="EMBL" id="MDO1451468.1"/>
    </source>
</evidence>
<dbReference type="Proteomes" id="UP001168528">
    <property type="component" value="Unassembled WGS sequence"/>
</dbReference>
<dbReference type="RefSeq" id="WP_302042264.1">
    <property type="nucleotide sequence ID" value="NZ_JAUKPO010000061.1"/>
</dbReference>
<accession>A0ABT8RJL6</accession>
<evidence type="ECO:0000256" key="5">
    <source>
        <dbReference type="ARBA" id="ARBA00022741"/>
    </source>
</evidence>
<keyword evidence="6 11" id="KW-0067">ATP-binding</keyword>
<evidence type="ECO:0000256" key="4">
    <source>
        <dbReference type="ARBA" id="ARBA00022692"/>
    </source>
</evidence>
<keyword evidence="5 11" id="KW-0547">Nucleotide-binding</keyword>
<name>A0ABT8RJL6_9BACT</name>
<evidence type="ECO:0000256" key="2">
    <source>
        <dbReference type="ARBA" id="ARBA00022475"/>
    </source>
</evidence>
<comment type="subcellular location">
    <subcellularLocation>
        <location evidence="11">Cell membrane</location>
        <topology evidence="11">Single-pass membrane protein</topology>
    </subcellularLocation>
</comment>
<keyword evidence="10 11" id="KW-0472">Membrane</keyword>
<dbReference type="Pfam" id="PF02669">
    <property type="entry name" value="KdpC"/>
    <property type="match status" value="1"/>
</dbReference>
<keyword evidence="9 11" id="KW-0406">Ion transport</keyword>
<dbReference type="PANTHER" id="PTHR30042:SF2">
    <property type="entry name" value="POTASSIUM-TRANSPORTING ATPASE KDPC SUBUNIT"/>
    <property type="match status" value="1"/>
</dbReference>
<protein>
    <recommendedName>
        <fullName evidence="11">Potassium-transporting ATPase KdpC subunit</fullName>
    </recommendedName>
    <alternativeName>
        <fullName evidence="11">ATP phosphohydrolase [potassium-transporting] C chain</fullName>
    </alternativeName>
    <alternativeName>
        <fullName evidence="11">Potassium-binding and translocating subunit C</fullName>
    </alternativeName>
    <alternativeName>
        <fullName evidence="11">Potassium-translocating ATPase C chain</fullName>
    </alternativeName>
</protein>
<feature type="transmembrane region" description="Helical" evidence="11">
    <location>
        <begin position="7"/>
        <end position="30"/>
    </location>
</feature>
<dbReference type="InterPro" id="IPR003820">
    <property type="entry name" value="KdpC"/>
</dbReference>
<keyword evidence="7 11" id="KW-0630">Potassium</keyword>